<reference evidence="1" key="3">
    <citation type="submission" date="2025-09" db="UniProtKB">
        <authorList>
            <consortium name="Ensembl"/>
        </authorList>
    </citation>
    <scope>IDENTIFICATION</scope>
</reference>
<organism evidence="1 2">
    <name type="scientific">Ciona savignyi</name>
    <name type="common">Pacific transparent sea squirt</name>
    <dbReference type="NCBI Taxonomy" id="51511"/>
    <lineage>
        <taxon>Eukaryota</taxon>
        <taxon>Metazoa</taxon>
        <taxon>Chordata</taxon>
        <taxon>Tunicata</taxon>
        <taxon>Ascidiacea</taxon>
        <taxon>Phlebobranchia</taxon>
        <taxon>Cionidae</taxon>
        <taxon>Ciona</taxon>
    </lineage>
</organism>
<dbReference type="Proteomes" id="UP000007875">
    <property type="component" value="Unassembled WGS sequence"/>
</dbReference>
<accession>H2Z209</accession>
<dbReference type="InParanoid" id="H2Z209"/>
<keyword evidence="2" id="KW-1185">Reference proteome</keyword>
<dbReference type="AlphaFoldDB" id="H2Z209"/>
<evidence type="ECO:0000313" key="1">
    <source>
        <dbReference type="Ensembl" id="ENSCSAVP00000011621.1"/>
    </source>
</evidence>
<proteinExistence type="predicted"/>
<evidence type="ECO:0000313" key="2">
    <source>
        <dbReference type="Proteomes" id="UP000007875"/>
    </source>
</evidence>
<reference evidence="1" key="2">
    <citation type="submission" date="2025-08" db="UniProtKB">
        <authorList>
            <consortium name="Ensembl"/>
        </authorList>
    </citation>
    <scope>IDENTIFICATION</scope>
</reference>
<dbReference type="Ensembl" id="ENSCSAVT00000011756.1">
    <property type="protein sequence ID" value="ENSCSAVP00000011621.1"/>
    <property type="gene ID" value="ENSCSAVG00000006818.1"/>
</dbReference>
<dbReference type="HOGENOM" id="CLU_3092600_0_0_1"/>
<sequence>MKDLEAKLTAAKGSCQKQQSRLMQITSIAEARATIKHLHSLVVNARVEEYER</sequence>
<protein>
    <submittedName>
        <fullName evidence="1">Uncharacterized protein</fullName>
    </submittedName>
</protein>
<reference evidence="2" key="1">
    <citation type="submission" date="2003-08" db="EMBL/GenBank/DDBJ databases">
        <authorList>
            <person name="Birren B."/>
            <person name="Nusbaum C."/>
            <person name="Abebe A."/>
            <person name="Abouelleil A."/>
            <person name="Adekoya E."/>
            <person name="Ait-zahra M."/>
            <person name="Allen N."/>
            <person name="Allen T."/>
            <person name="An P."/>
            <person name="Anderson M."/>
            <person name="Anderson S."/>
            <person name="Arachchi H."/>
            <person name="Armbruster J."/>
            <person name="Bachantsang P."/>
            <person name="Baldwin J."/>
            <person name="Barry A."/>
            <person name="Bayul T."/>
            <person name="Blitshsteyn B."/>
            <person name="Bloom T."/>
            <person name="Blye J."/>
            <person name="Boguslavskiy L."/>
            <person name="Borowsky M."/>
            <person name="Boukhgalter B."/>
            <person name="Brunache A."/>
            <person name="Butler J."/>
            <person name="Calixte N."/>
            <person name="Calvo S."/>
            <person name="Camarata J."/>
            <person name="Campo K."/>
            <person name="Chang J."/>
            <person name="Cheshatsang Y."/>
            <person name="Citroen M."/>
            <person name="Collymore A."/>
            <person name="Considine T."/>
            <person name="Cook A."/>
            <person name="Cooke P."/>
            <person name="Corum B."/>
            <person name="Cuomo C."/>
            <person name="David R."/>
            <person name="Dawoe T."/>
            <person name="Degray S."/>
            <person name="Dodge S."/>
            <person name="Dooley K."/>
            <person name="Dorje P."/>
            <person name="Dorjee K."/>
            <person name="Dorris L."/>
            <person name="Duffey N."/>
            <person name="Dupes A."/>
            <person name="Elkins T."/>
            <person name="Engels R."/>
            <person name="Erickson J."/>
            <person name="Farina A."/>
            <person name="Faro S."/>
            <person name="Ferreira P."/>
            <person name="Fischer H."/>
            <person name="Fitzgerald M."/>
            <person name="Foley K."/>
            <person name="Gage D."/>
            <person name="Galagan J."/>
            <person name="Gearin G."/>
            <person name="Gnerre S."/>
            <person name="Gnirke A."/>
            <person name="Goyette A."/>
            <person name="Graham J."/>
            <person name="Grandbois E."/>
            <person name="Gyaltsen K."/>
            <person name="Hafez N."/>
            <person name="Hagopian D."/>
            <person name="Hagos B."/>
            <person name="Hall J."/>
            <person name="Hatcher B."/>
            <person name="Heller A."/>
            <person name="Higgins H."/>
            <person name="Honan T."/>
            <person name="Horn A."/>
            <person name="Houde N."/>
            <person name="Hughes L."/>
            <person name="Hulme W."/>
            <person name="Husby E."/>
            <person name="Iliev I."/>
            <person name="Jaffe D."/>
            <person name="Jones C."/>
            <person name="Kamal M."/>
            <person name="Kamat A."/>
            <person name="Kamvysselis M."/>
            <person name="Karlsson E."/>
            <person name="Kells C."/>
            <person name="Kieu A."/>
            <person name="Kisner P."/>
            <person name="Kodira C."/>
            <person name="Kulbokas E."/>
            <person name="Labutti K."/>
            <person name="Lama D."/>
            <person name="Landers T."/>
            <person name="Leger J."/>
            <person name="Levine S."/>
            <person name="Lewis D."/>
            <person name="Lewis T."/>
            <person name="Lindblad-toh K."/>
            <person name="Liu X."/>
            <person name="Lokyitsang T."/>
            <person name="Lokyitsang Y."/>
            <person name="Lucien O."/>
            <person name="Lui A."/>
            <person name="Ma L.J."/>
            <person name="Mabbitt R."/>
            <person name="Macdonald J."/>
            <person name="Maclean C."/>
            <person name="Major J."/>
            <person name="Manning J."/>
            <person name="Marabella R."/>
            <person name="Maru K."/>
            <person name="Matthews C."/>
            <person name="Mauceli E."/>
            <person name="Mccarthy M."/>
            <person name="Mcdonough S."/>
            <person name="Mcghee T."/>
            <person name="Meldrim J."/>
            <person name="Meneus L."/>
            <person name="Mesirov J."/>
            <person name="Mihalev A."/>
            <person name="Mihova T."/>
            <person name="Mikkelsen T."/>
            <person name="Mlenga V."/>
            <person name="Moru K."/>
            <person name="Mozes J."/>
            <person name="Mulrain L."/>
            <person name="Munson G."/>
            <person name="Naylor J."/>
            <person name="Newes C."/>
            <person name="Nguyen C."/>
            <person name="Nguyen N."/>
            <person name="Nguyen T."/>
            <person name="Nicol R."/>
            <person name="Nielsen C."/>
            <person name="Nizzari M."/>
            <person name="Norbu C."/>
            <person name="Norbu N."/>
            <person name="O'donnell P."/>
            <person name="Okoawo O."/>
            <person name="O'leary S."/>
            <person name="Omotosho B."/>
            <person name="O'neill K."/>
            <person name="Osman S."/>
            <person name="Parker S."/>
            <person name="Perrin D."/>
            <person name="Phunkhang P."/>
            <person name="Piqani B."/>
            <person name="Purcell S."/>
            <person name="Rachupka T."/>
            <person name="Ramasamy U."/>
            <person name="Rameau R."/>
            <person name="Ray V."/>
            <person name="Raymond C."/>
            <person name="Retta R."/>
            <person name="Richardson S."/>
            <person name="Rise C."/>
            <person name="Rodriguez J."/>
            <person name="Rogers J."/>
            <person name="Rogov P."/>
            <person name="Rutman M."/>
            <person name="Schupbach R."/>
            <person name="Seaman C."/>
            <person name="Settipalli S."/>
            <person name="Sharpe T."/>
            <person name="Sheridan J."/>
            <person name="Sherpa N."/>
            <person name="Shi J."/>
            <person name="Smirnov S."/>
            <person name="Smith C."/>
            <person name="Sougnez C."/>
            <person name="Spencer B."/>
            <person name="Stalker J."/>
            <person name="Stange-thomann N."/>
            <person name="Stavropoulos S."/>
            <person name="Stetson K."/>
            <person name="Stone C."/>
            <person name="Stone S."/>
            <person name="Stubbs M."/>
            <person name="Talamas J."/>
            <person name="Tchuinga P."/>
            <person name="Tenzing P."/>
            <person name="Tesfaye S."/>
            <person name="Theodore J."/>
            <person name="Thoulutsang Y."/>
            <person name="Topham K."/>
            <person name="Towey S."/>
            <person name="Tsamla T."/>
            <person name="Tsomo N."/>
            <person name="Vallee D."/>
            <person name="Vassiliev H."/>
            <person name="Venkataraman V."/>
            <person name="Vinson J."/>
            <person name="Vo A."/>
            <person name="Wade C."/>
            <person name="Wang S."/>
            <person name="Wangchuk T."/>
            <person name="Wangdi T."/>
            <person name="Whittaker C."/>
            <person name="Wilkinson J."/>
            <person name="Wu Y."/>
            <person name="Wyman D."/>
            <person name="Yadav S."/>
            <person name="Yang S."/>
            <person name="Yang X."/>
            <person name="Yeager S."/>
            <person name="Yee E."/>
            <person name="Young G."/>
            <person name="Zainoun J."/>
            <person name="Zembeck L."/>
            <person name="Zimmer A."/>
            <person name="Zody M."/>
            <person name="Lander E."/>
        </authorList>
    </citation>
    <scope>NUCLEOTIDE SEQUENCE [LARGE SCALE GENOMIC DNA]</scope>
</reference>
<name>H2Z209_CIOSA</name>